<dbReference type="GO" id="GO:0000977">
    <property type="term" value="F:RNA polymerase II transcription regulatory region sequence-specific DNA binding"/>
    <property type="evidence" value="ECO:0007669"/>
    <property type="project" value="InterPro"/>
</dbReference>
<organism evidence="9 10">
    <name type="scientific">Gossypium australe</name>
    <dbReference type="NCBI Taxonomy" id="47621"/>
    <lineage>
        <taxon>Eukaryota</taxon>
        <taxon>Viridiplantae</taxon>
        <taxon>Streptophyta</taxon>
        <taxon>Embryophyta</taxon>
        <taxon>Tracheophyta</taxon>
        <taxon>Spermatophyta</taxon>
        <taxon>Magnoliopsida</taxon>
        <taxon>eudicotyledons</taxon>
        <taxon>Gunneridae</taxon>
        <taxon>Pentapetalae</taxon>
        <taxon>rosids</taxon>
        <taxon>malvids</taxon>
        <taxon>Malvales</taxon>
        <taxon>Malvaceae</taxon>
        <taxon>Malvoideae</taxon>
        <taxon>Gossypium</taxon>
    </lineage>
</organism>
<dbReference type="InterPro" id="IPR002487">
    <property type="entry name" value="TF_Kbox"/>
</dbReference>
<dbReference type="OrthoDB" id="1898716at2759"/>
<protein>
    <submittedName>
        <fullName evidence="9">MADS-box protein SVP-like isoform X3</fullName>
    </submittedName>
</protein>
<dbReference type="PANTHER" id="PTHR48019">
    <property type="entry name" value="SERUM RESPONSE FACTOR HOMOLOG"/>
    <property type="match status" value="1"/>
</dbReference>
<dbReference type="SMART" id="SM00432">
    <property type="entry name" value="MADS"/>
    <property type="match status" value="1"/>
</dbReference>
<dbReference type="PROSITE" id="PS51297">
    <property type="entry name" value="K_BOX"/>
    <property type="match status" value="1"/>
</dbReference>
<dbReference type="SUPFAM" id="SSF55455">
    <property type="entry name" value="SRF-like"/>
    <property type="match status" value="1"/>
</dbReference>
<dbReference type="InterPro" id="IPR036879">
    <property type="entry name" value="TF_MADSbox_sf"/>
</dbReference>
<dbReference type="CDD" id="cd00265">
    <property type="entry name" value="MADS_MEF2_like"/>
    <property type="match status" value="1"/>
</dbReference>
<evidence type="ECO:0000259" key="7">
    <source>
        <dbReference type="PROSITE" id="PS50066"/>
    </source>
</evidence>
<gene>
    <name evidence="9" type="ORF">EPI10_029444</name>
</gene>
<dbReference type="PROSITE" id="PS00350">
    <property type="entry name" value="MADS_BOX_1"/>
    <property type="match status" value="1"/>
</dbReference>
<dbReference type="Pfam" id="PF01486">
    <property type="entry name" value="K-box"/>
    <property type="match status" value="1"/>
</dbReference>
<accession>A0A5B6V1K3</accession>
<proteinExistence type="predicted"/>
<dbReference type="GO" id="GO:0046983">
    <property type="term" value="F:protein dimerization activity"/>
    <property type="evidence" value="ECO:0007669"/>
    <property type="project" value="InterPro"/>
</dbReference>
<dbReference type="Proteomes" id="UP000325315">
    <property type="component" value="Unassembled WGS sequence"/>
</dbReference>
<evidence type="ECO:0000256" key="2">
    <source>
        <dbReference type="ARBA" id="ARBA00023015"/>
    </source>
</evidence>
<evidence type="ECO:0000256" key="6">
    <source>
        <dbReference type="SAM" id="MobiDB-lite"/>
    </source>
</evidence>
<dbReference type="GO" id="GO:0045944">
    <property type="term" value="P:positive regulation of transcription by RNA polymerase II"/>
    <property type="evidence" value="ECO:0007669"/>
    <property type="project" value="InterPro"/>
</dbReference>
<keyword evidence="2" id="KW-0805">Transcription regulation</keyword>
<dbReference type="GO" id="GO:0003700">
    <property type="term" value="F:DNA-binding transcription factor activity"/>
    <property type="evidence" value="ECO:0007669"/>
    <property type="project" value="InterPro"/>
</dbReference>
<evidence type="ECO:0000313" key="10">
    <source>
        <dbReference type="Proteomes" id="UP000325315"/>
    </source>
</evidence>
<dbReference type="InterPro" id="IPR002100">
    <property type="entry name" value="TF_MADSbox"/>
</dbReference>
<feature type="domain" description="K-box" evidence="8">
    <location>
        <begin position="112"/>
        <end position="202"/>
    </location>
</feature>
<dbReference type="InterPro" id="IPR050142">
    <property type="entry name" value="MADS-box/MEF2_TF"/>
</dbReference>
<comment type="caution">
    <text evidence="9">The sequence shown here is derived from an EMBL/GenBank/DDBJ whole genome shotgun (WGS) entry which is preliminary data.</text>
</comment>
<keyword evidence="10" id="KW-1185">Reference proteome</keyword>
<evidence type="ECO:0000256" key="4">
    <source>
        <dbReference type="ARBA" id="ARBA00023163"/>
    </source>
</evidence>
<dbReference type="PROSITE" id="PS50066">
    <property type="entry name" value="MADS_BOX_2"/>
    <property type="match status" value="1"/>
</dbReference>
<feature type="region of interest" description="Disordered" evidence="6">
    <location>
        <begin position="204"/>
        <end position="230"/>
    </location>
</feature>
<evidence type="ECO:0000256" key="3">
    <source>
        <dbReference type="ARBA" id="ARBA00023125"/>
    </source>
</evidence>
<feature type="domain" description="MADS-box" evidence="7">
    <location>
        <begin position="1"/>
        <end position="61"/>
    </location>
</feature>
<keyword evidence="5" id="KW-0539">Nucleus</keyword>
<evidence type="ECO:0000256" key="5">
    <source>
        <dbReference type="ARBA" id="ARBA00023242"/>
    </source>
</evidence>
<keyword evidence="3" id="KW-0238">DNA-binding</keyword>
<dbReference type="EMBL" id="SMMG02000009">
    <property type="protein sequence ID" value="KAA3463015.1"/>
    <property type="molecule type" value="Genomic_DNA"/>
</dbReference>
<evidence type="ECO:0000259" key="8">
    <source>
        <dbReference type="PROSITE" id="PS51297"/>
    </source>
</evidence>
<reference evidence="10" key="1">
    <citation type="journal article" date="2019" name="Plant Biotechnol. J.">
        <title>Genome sequencing of the Australian wild diploid species Gossypium australe highlights disease resistance and delayed gland morphogenesis.</title>
        <authorList>
            <person name="Cai Y."/>
            <person name="Cai X."/>
            <person name="Wang Q."/>
            <person name="Wang P."/>
            <person name="Zhang Y."/>
            <person name="Cai C."/>
            <person name="Xu Y."/>
            <person name="Wang K."/>
            <person name="Zhou Z."/>
            <person name="Wang C."/>
            <person name="Geng S."/>
            <person name="Li B."/>
            <person name="Dong Q."/>
            <person name="Hou Y."/>
            <person name="Wang H."/>
            <person name="Ai P."/>
            <person name="Liu Z."/>
            <person name="Yi F."/>
            <person name="Sun M."/>
            <person name="An G."/>
            <person name="Cheng J."/>
            <person name="Zhang Y."/>
            <person name="Shi Q."/>
            <person name="Xie Y."/>
            <person name="Shi X."/>
            <person name="Chang Y."/>
            <person name="Huang F."/>
            <person name="Chen Y."/>
            <person name="Hong S."/>
            <person name="Mi L."/>
            <person name="Sun Q."/>
            <person name="Zhang L."/>
            <person name="Zhou B."/>
            <person name="Peng R."/>
            <person name="Zhang X."/>
            <person name="Liu F."/>
        </authorList>
    </citation>
    <scope>NUCLEOTIDE SEQUENCE [LARGE SCALE GENOMIC DNA]</scope>
    <source>
        <strain evidence="10">cv. PA1801</strain>
    </source>
</reference>
<keyword evidence="4" id="KW-0804">Transcription</keyword>
<sequence>MTRQKIEIKKIANTAARQVTFSKRRRGLFKKAHELSTLCDAEIALIVFSATGKLFKYSSTRLLIRSSSLSSPIHTLSLLLLHLVVCMRQVIERRRLQSERIDGLEDAPSVELQLESDTHSVLSKEIAEKTQELRQLRGEDLQGLNLDQLKQLEKLLQGGLSQVTETKDERFLKEISTLEKKGAKLKEENLILKQQMENLPLVVKGQPSEPFPHLHKSGDSPPPPQGYSTSDISLTLGKVRGDVVKKCSSSLHNVVSLKLIYMRIDELERAVEANSSIAGARYNYHIS</sequence>
<dbReference type="AlphaFoldDB" id="A0A5B6V1K3"/>
<evidence type="ECO:0000313" key="9">
    <source>
        <dbReference type="EMBL" id="KAA3463015.1"/>
    </source>
</evidence>
<name>A0A5B6V1K3_9ROSI</name>
<dbReference type="Pfam" id="PF00319">
    <property type="entry name" value="SRF-TF"/>
    <property type="match status" value="1"/>
</dbReference>
<dbReference type="GO" id="GO:0005634">
    <property type="term" value="C:nucleus"/>
    <property type="evidence" value="ECO:0007669"/>
    <property type="project" value="UniProtKB-SubCell"/>
</dbReference>
<comment type="subcellular location">
    <subcellularLocation>
        <location evidence="1">Nucleus</location>
    </subcellularLocation>
</comment>
<dbReference type="PRINTS" id="PR00404">
    <property type="entry name" value="MADSDOMAIN"/>
</dbReference>
<dbReference type="InterPro" id="IPR033896">
    <property type="entry name" value="MEF2-like_N"/>
</dbReference>
<evidence type="ECO:0000256" key="1">
    <source>
        <dbReference type="ARBA" id="ARBA00004123"/>
    </source>
</evidence>
<dbReference type="Gene3D" id="3.40.1810.10">
    <property type="entry name" value="Transcription factor, MADS-box"/>
    <property type="match status" value="1"/>
</dbReference>